<dbReference type="PANTHER" id="PTHR47481">
    <property type="match status" value="1"/>
</dbReference>
<keyword evidence="1" id="KW-0479">Metal-binding</keyword>
<feature type="compositionally biased region" description="Basic and acidic residues" evidence="2">
    <location>
        <begin position="244"/>
        <end position="286"/>
    </location>
</feature>
<organism evidence="4 5">
    <name type="scientific">Strigamia maritima</name>
    <name type="common">European centipede</name>
    <name type="synonym">Geophilus maritimus</name>
    <dbReference type="NCBI Taxonomy" id="126957"/>
    <lineage>
        <taxon>Eukaryota</taxon>
        <taxon>Metazoa</taxon>
        <taxon>Ecdysozoa</taxon>
        <taxon>Arthropoda</taxon>
        <taxon>Myriapoda</taxon>
        <taxon>Chilopoda</taxon>
        <taxon>Pleurostigmophora</taxon>
        <taxon>Geophilomorpha</taxon>
        <taxon>Linotaeniidae</taxon>
        <taxon>Strigamia</taxon>
    </lineage>
</organism>
<dbReference type="OMA" id="CMWKERI"/>
<dbReference type="Gene3D" id="4.10.60.10">
    <property type="entry name" value="Zinc finger, CCHC-type"/>
    <property type="match status" value="1"/>
</dbReference>
<proteinExistence type="predicted"/>
<dbReference type="PANTHER" id="PTHR47481:SF14">
    <property type="entry name" value="RETROTRANSPOSON COPIA-LIKE N-TERMINAL DOMAIN-CONTAINING PROTEIN"/>
    <property type="match status" value="1"/>
</dbReference>
<sequence>MNSSMSNPATAKIPVLGVGNYESWKRSMKMFLMSEGLWGFVDETDKLDNKATPKEKKKWEKRRNRTLGYIYIYVSEAKKSNIDECKTPKESWDELQRIYEPSSRARQAQKRREFLQLRLERNEEMSDFLSCVDHAVRSLKLIKEEINQHHAYQYLDFLPEEYNQATFAIYHWPDVDFTVKKVADQLLAEYVRLSSMGGRVGSNNGATRAPNAYFQPQRSLSTFTCYNCGQTGHISRKCLHPRRNRDTSSNRRDDKRSYFNRNDDNRQRRNRSRDRGRDEDRYEHNRSSSASKLTRDSAFLVANMHSDQVTDTSAPAAAFGSADTKNEWFLDCGATDHVSFHCKWFINFVELTPFNLILGEGESKVTGKDDIVLLTKCNSELCRVTLKNVLFAPDFRANLISVSRMDKARYHLHIYDL</sequence>
<dbReference type="InterPro" id="IPR054722">
    <property type="entry name" value="PolX-like_BBD"/>
</dbReference>
<dbReference type="STRING" id="126957.T1IYK5"/>
<protein>
    <recommendedName>
        <fullName evidence="3">CCHC-type domain-containing protein</fullName>
    </recommendedName>
</protein>
<evidence type="ECO:0000313" key="5">
    <source>
        <dbReference type="Proteomes" id="UP000014500"/>
    </source>
</evidence>
<dbReference type="InterPro" id="IPR036875">
    <property type="entry name" value="Znf_CCHC_sf"/>
</dbReference>
<feature type="domain" description="CCHC-type" evidence="3">
    <location>
        <begin position="225"/>
        <end position="238"/>
    </location>
</feature>
<dbReference type="SMART" id="SM00343">
    <property type="entry name" value="ZnF_C2HC"/>
    <property type="match status" value="1"/>
</dbReference>
<dbReference type="PhylomeDB" id="T1IYK5"/>
<dbReference type="eggNOG" id="KOG0017">
    <property type="taxonomic scope" value="Eukaryota"/>
</dbReference>
<evidence type="ECO:0000256" key="2">
    <source>
        <dbReference type="SAM" id="MobiDB-lite"/>
    </source>
</evidence>
<reference evidence="4" key="2">
    <citation type="submission" date="2015-02" db="UniProtKB">
        <authorList>
            <consortium name="EnsemblMetazoa"/>
        </authorList>
    </citation>
    <scope>IDENTIFICATION</scope>
</reference>
<evidence type="ECO:0000313" key="4">
    <source>
        <dbReference type="EnsemblMetazoa" id="SMAR006316-PA"/>
    </source>
</evidence>
<dbReference type="Pfam" id="PF14223">
    <property type="entry name" value="Retrotran_gag_2"/>
    <property type="match status" value="1"/>
</dbReference>
<dbReference type="Proteomes" id="UP000014500">
    <property type="component" value="Unassembled WGS sequence"/>
</dbReference>
<keyword evidence="1" id="KW-0863">Zinc-finger</keyword>
<evidence type="ECO:0000259" key="3">
    <source>
        <dbReference type="PROSITE" id="PS50158"/>
    </source>
</evidence>
<dbReference type="Pfam" id="PF00098">
    <property type="entry name" value="zf-CCHC"/>
    <property type="match status" value="1"/>
</dbReference>
<reference evidence="5" key="1">
    <citation type="submission" date="2011-05" db="EMBL/GenBank/DDBJ databases">
        <authorList>
            <person name="Richards S.R."/>
            <person name="Qu J."/>
            <person name="Jiang H."/>
            <person name="Jhangiani S.N."/>
            <person name="Agravi P."/>
            <person name="Goodspeed R."/>
            <person name="Gross S."/>
            <person name="Mandapat C."/>
            <person name="Jackson L."/>
            <person name="Mathew T."/>
            <person name="Pu L."/>
            <person name="Thornton R."/>
            <person name="Saada N."/>
            <person name="Wilczek-Boney K.B."/>
            <person name="Lee S."/>
            <person name="Kovar C."/>
            <person name="Wu Y."/>
            <person name="Scherer S.E."/>
            <person name="Worley K.C."/>
            <person name="Muzny D.M."/>
            <person name="Gibbs R."/>
        </authorList>
    </citation>
    <scope>NUCLEOTIDE SEQUENCE</scope>
    <source>
        <strain evidence="5">Brora</strain>
    </source>
</reference>
<dbReference type="HOGENOM" id="CLU_037256_1_1_1"/>
<dbReference type="SUPFAM" id="SSF57756">
    <property type="entry name" value="Retrovirus zinc finger-like domains"/>
    <property type="match status" value="1"/>
</dbReference>
<dbReference type="GO" id="GO:0008270">
    <property type="term" value="F:zinc ion binding"/>
    <property type="evidence" value="ECO:0007669"/>
    <property type="project" value="UniProtKB-KW"/>
</dbReference>
<dbReference type="PROSITE" id="PS50158">
    <property type="entry name" value="ZF_CCHC"/>
    <property type="match status" value="1"/>
</dbReference>
<dbReference type="GO" id="GO:0003676">
    <property type="term" value="F:nucleic acid binding"/>
    <property type="evidence" value="ECO:0007669"/>
    <property type="project" value="InterPro"/>
</dbReference>
<evidence type="ECO:0000256" key="1">
    <source>
        <dbReference type="PROSITE-ProRule" id="PRU00047"/>
    </source>
</evidence>
<accession>T1IYK5</accession>
<dbReference type="Pfam" id="PF22936">
    <property type="entry name" value="Pol_BBD"/>
    <property type="match status" value="1"/>
</dbReference>
<keyword evidence="5" id="KW-1185">Reference proteome</keyword>
<dbReference type="EMBL" id="JH431687">
    <property type="status" value="NOT_ANNOTATED_CDS"/>
    <property type="molecule type" value="Genomic_DNA"/>
</dbReference>
<feature type="region of interest" description="Disordered" evidence="2">
    <location>
        <begin position="239"/>
        <end position="291"/>
    </location>
</feature>
<keyword evidence="1" id="KW-0862">Zinc</keyword>
<dbReference type="InterPro" id="IPR001878">
    <property type="entry name" value="Znf_CCHC"/>
</dbReference>
<name>T1IYK5_STRMM</name>
<dbReference type="EnsemblMetazoa" id="SMAR006316-RA">
    <property type="protein sequence ID" value="SMAR006316-PA"/>
    <property type="gene ID" value="SMAR006316"/>
</dbReference>
<dbReference type="AlphaFoldDB" id="T1IYK5"/>